<dbReference type="PANTHER" id="PTHR42682">
    <property type="entry name" value="HYDROGENASE-4 COMPONENT F"/>
    <property type="match status" value="1"/>
</dbReference>
<evidence type="ECO:0000256" key="3">
    <source>
        <dbReference type="ARBA" id="ARBA00022692"/>
    </source>
</evidence>
<keyword evidence="6 8" id="KW-0472">Membrane</keyword>
<dbReference type="InterPro" id="IPR001750">
    <property type="entry name" value="ND/Mrp_TM"/>
</dbReference>
<dbReference type="RefSeq" id="WP_259098564.1">
    <property type="nucleotide sequence ID" value="NZ_CP130454.1"/>
</dbReference>
<dbReference type="Proteomes" id="UP001204798">
    <property type="component" value="Unassembled WGS sequence"/>
</dbReference>
<feature type="transmembrane region" description="Helical" evidence="8">
    <location>
        <begin position="479"/>
        <end position="502"/>
    </location>
</feature>
<evidence type="ECO:0000256" key="2">
    <source>
        <dbReference type="ARBA" id="ARBA00022475"/>
    </source>
</evidence>
<feature type="transmembrane region" description="Helical" evidence="8">
    <location>
        <begin position="39"/>
        <end position="63"/>
    </location>
</feature>
<feature type="transmembrane region" description="Helical" evidence="8">
    <location>
        <begin position="119"/>
        <end position="138"/>
    </location>
</feature>
<dbReference type="Pfam" id="PF00361">
    <property type="entry name" value="Proton_antipo_M"/>
    <property type="match status" value="1"/>
</dbReference>
<feature type="transmembrane region" description="Helical" evidence="8">
    <location>
        <begin position="83"/>
        <end position="107"/>
    </location>
</feature>
<feature type="transmembrane region" description="Helical" evidence="8">
    <location>
        <begin position="399"/>
        <end position="423"/>
    </location>
</feature>
<feature type="transmembrane region" description="Helical" evidence="8">
    <location>
        <begin position="256"/>
        <end position="277"/>
    </location>
</feature>
<keyword evidence="11" id="KW-1185">Reference proteome</keyword>
<reference evidence="10 11" key="1">
    <citation type="submission" date="2022-08" db="EMBL/GenBank/DDBJ databases">
        <title>Bacterial and archaeal communities from various locations to study Microbial Dark Matter (Phase II).</title>
        <authorList>
            <person name="Stepanauskas R."/>
        </authorList>
    </citation>
    <scope>NUCLEOTIDE SEQUENCE [LARGE SCALE GENOMIC DNA]</scope>
    <source>
        <strain evidence="10 11">PD1</strain>
    </source>
</reference>
<comment type="caution">
    <text evidence="10">The sequence shown here is derived from an EMBL/GenBank/DDBJ whole genome shotgun (WGS) entry which is preliminary data.</text>
</comment>
<feature type="transmembrane region" description="Helical" evidence="8">
    <location>
        <begin position="6"/>
        <end position="27"/>
    </location>
</feature>
<feature type="transmembrane region" description="Helical" evidence="8">
    <location>
        <begin position="645"/>
        <end position="665"/>
    </location>
</feature>
<dbReference type="InterPro" id="IPR052175">
    <property type="entry name" value="ComplexI-like_HydComp"/>
</dbReference>
<dbReference type="EC" id="1.-.-.-" evidence="10"/>
<feature type="transmembrane region" description="Helical" evidence="8">
    <location>
        <begin position="435"/>
        <end position="458"/>
    </location>
</feature>
<evidence type="ECO:0000256" key="7">
    <source>
        <dbReference type="RuleBase" id="RU000320"/>
    </source>
</evidence>
<keyword evidence="2" id="KW-1003">Cell membrane</keyword>
<evidence type="ECO:0000256" key="6">
    <source>
        <dbReference type="ARBA" id="ARBA00023136"/>
    </source>
</evidence>
<evidence type="ECO:0000259" key="9">
    <source>
        <dbReference type="Pfam" id="PF00361"/>
    </source>
</evidence>
<proteinExistence type="predicted"/>
<feature type="transmembrane region" description="Helical" evidence="8">
    <location>
        <begin position="172"/>
        <end position="194"/>
    </location>
</feature>
<feature type="transmembrane region" description="Helical" evidence="8">
    <location>
        <begin position="217"/>
        <end position="236"/>
    </location>
</feature>
<evidence type="ECO:0000313" key="10">
    <source>
        <dbReference type="EMBL" id="MCS3920214.1"/>
    </source>
</evidence>
<comment type="subcellular location">
    <subcellularLocation>
        <location evidence="1">Cell membrane</location>
        <topology evidence="1">Multi-pass membrane protein</topology>
    </subcellularLocation>
    <subcellularLocation>
        <location evidence="7">Membrane</location>
        <topology evidence="7">Multi-pass membrane protein</topology>
    </subcellularLocation>
</comment>
<evidence type="ECO:0000256" key="5">
    <source>
        <dbReference type="ARBA" id="ARBA00023002"/>
    </source>
</evidence>
<keyword evidence="5 10" id="KW-0560">Oxidoreductase</keyword>
<feature type="transmembrane region" description="Helical" evidence="8">
    <location>
        <begin position="289"/>
        <end position="310"/>
    </location>
</feature>
<feature type="transmembrane region" description="Helical" evidence="8">
    <location>
        <begin position="534"/>
        <end position="555"/>
    </location>
</feature>
<evidence type="ECO:0000256" key="1">
    <source>
        <dbReference type="ARBA" id="ARBA00004651"/>
    </source>
</evidence>
<feature type="transmembrane region" description="Helical" evidence="8">
    <location>
        <begin position="352"/>
        <end position="378"/>
    </location>
</feature>
<gene>
    <name evidence="10" type="ORF">M2350_002643</name>
</gene>
<keyword evidence="3 7" id="KW-0812">Transmembrane</keyword>
<dbReference type="PANTHER" id="PTHR42682:SF3">
    <property type="entry name" value="FORMATE HYDROGENLYASE SUBUNIT 3-RELATED"/>
    <property type="match status" value="1"/>
</dbReference>
<evidence type="ECO:0000256" key="8">
    <source>
        <dbReference type="SAM" id="Phobius"/>
    </source>
</evidence>
<accession>A0ABT2ERC6</accession>
<name>A0ABT2ERC6_9BACT</name>
<organism evidence="10 11">
    <name type="scientific">Candidatus Fervidibacter sacchari</name>
    <dbReference type="NCBI Taxonomy" id="1448929"/>
    <lineage>
        <taxon>Bacteria</taxon>
        <taxon>Candidatus Fervidibacterota</taxon>
        <taxon>Candidatus Fervidibacter</taxon>
    </lineage>
</organism>
<feature type="transmembrane region" description="Helical" evidence="8">
    <location>
        <begin position="144"/>
        <end position="160"/>
    </location>
</feature>
<protein>
    <submittedName>
        <fullName evidence="10">Hydrogenase-4 component B</fullName>
        <ecNumber evidence="10">1.-.-.-</ecNumber>
    </submittedName>
</protein>
<feature type="domain" description="NADH:quinone oxidoreductase/Mrp antiporter transmembrane" evidence="9">
    <location>
        <begin position="137"/>
        <end position="435"/>
    </location>
</feature>
<evidence type="ECO:0000313" key="11">
    <source>
        <dbReference type="Proteomes" id="UP001204798"/>
    </source>
</evidence>
<dbReference type="PRINTS" id="PR01434">
    <property type="entry name" value="NADHDHGNASE5"/>
</dbReference>
<sequence>MTPEGLMNLVLLGIGILALGILVTALTSEQRALTRVLGVVFALVAGIVLLYAGVGLIVWGATARITLTEITAIKTKLTLQADMLSGLFLSLIALLSIPSALHSFAYLEHPHYRQESLIRYYPMFMLFLLAMVGVVVAWDLLTFLVFWEVMTLASYVLVAYERSKPENLRAALKYFILTHIGALCLLVAAVILWVQGGSFEFETVFATVEKLAKTRPVLLHVILSLMFIGFATKAALFPFGDWLPDAHPAAPSPISAMLSGVMIKLGIYGFLRFFVWLLPTAAFPFAYDWSYVFGIFGVVSAVLGGAAATVTYDAKVLLAYSSIAQSGFITLGIGAGMFLFSQDLPLANIAMAGAFFHIVGDALVKALLFLNAGSMLYATGSRKFADLGGLLEAMPQTAGTAFVGSMAIAGFPPLTAFVSKWLILQALLFSKSIPVTFSGVGMLLASIFSILYSVKFFAASFLIKPMRSGNLEVPSTMRLAQLILTLLVIAVGLFPGAVLKWLSWIISDASMFAGAEEKLAGIWQWAWVQPITGAFSPLVLVGMFFVVSIFALIAVGTERQPRKAPIWLGGELVKLEHLGGHPQGVPLREELLQRAYPRAPVPRWRPPEWFTKLLDPEAWMYRPVITGGTWVSDLLRRAHTGVPHLYIAWQIIGAVIIALIVWLMFRK</sequence>
<evidence type="ECO:0000256" key="4">
    <source>
        <dbReference type="ARBA" id="ARBA00022989"/>
    </source>
</evidence>
<dbReference type="GO" id="GO:0016491">
    <property type="term" value="F:oxidoreductase activity"/>
    <property type="evidence" value="ECO:0007669"/>
    <property type="project" value="UniProtKB-KW"/>
</dbReference>
<keyword evidence="4 8" id="KW-1133">Transmembrane helix</keyword>
<dbReference type="EMBL" id="JANUCP010000005">
    <property type="protein sequence ID" value="MCS3920214.1"/>
    <property type="molecule type" value="Genomic_DNA"/>
</dbReference>